<feature type="chain" id="PRO_5039289497" description="Peptidase inhibitor family I36" evidence="1">
    <location>
        <begin position="23"/>
        <end position="126"/>
    </location>
</feature>
<feature type="signal peptide" evidence="1">
    <location>
        <begin position="1"/>
        <end position="22"/>
    </location>
</feature>
<dbReference type="KEGG" id="ssyi:EKG83_10550"/>
<name>A0A5Q0GVE3_SACSY</name>
<keyword evidence="1" id="KW-0732">Signal</keyword>
<evidence type="ECO:0000313" key="2">
    <source>
        <dbReference type="EMBL" id="QFZ17863.1"/>
    </source>
</evidence>
<keyword evidence="3" id="KW-1185">Reference proteome</keyword>
<dbReference type="Gene3D" id="2.60.20.10">
    <property type="entry name" value="Crystallins"/>
    <property type="match status" value="1"/>
</dbReference>
<protein>
    <recommendedName>
        <fullName evidence="4">Peptidase inhibitor family I36</fullName>
    </recommendedName>
</protein>
<dbReference type="RefSeq" id="WP_084717044.1">
    <property type="nucleotide sequence ID" value="NZ_CP034550.1"/>
</dbReference>
<evidence type="ECO:0000256" key="1">
    <source>
        <dbReference type="SAM" id="SignalP"/>
    </source>
</evidence>
<organism evidence="2 3">
    <name type="scientific">Saccharothrix syringae</name>
    <name type="common">Nocardiopsis syringae</name>
    <dbReference type="NCBI Taxonomy" id="103733"/>
    <lineage>
        <taxon>Bacteria</taxon>
        <taxon>Bacillati</taxon>
        <taxon>Actinomycetota</taxon>
        <taxon>Actinomycetes</taxon>
        <taxon>Pseudonocardiales</taxon>
        <taxon>Pseudonocardiaceae</taxon>
        <taxon>Saccharothrix</taxon>
    </lineage>
</organism>
<gene>
    <name evidence="2" type="ORF">EKG83_10550</name>
</gene>
<sequence length="126" mass="12718">MSERVLLRVAVAAAATAGLVFAGPAGASAEGVGAAATCEFSNTLCAWDQQGFTGAKFNVKSLVPQGTCVDLAAHGWGAGRIKSAINTHSQSARFYTNTNCTGSSQVISGGASVSPVTLVSNSVYVY</sequence>
<dbReference type="EMBL" id="CP034550">
    <property type="protein sequence ID" value="QFZ17863.1"/>
    <property type="molecule type" value="Genomic_DNA"/>
</dbReference>
<dbReference type="AlphaFoldDB" id="A0A5Q0GVE3"/>
<dbReference type="Proteomes" id="UP000325787">
    <property type="component" value="Chromosome"/>
</dbReference>
<evidence type="ECO:0000313" key="3">
    <source>
        <dbReference type="Proteomes" id="UP000325787"/>
    </source>
</evidence>
<evidence type="ECO:0008006" key="4">
    <source>
        <dbReference type="Google" id="ProtNLM"/>
    </source>
</evidence>
<reference evidence="3" key="1">
    <citation type="journal article" date="2021" name="Curr. Microbiol.">
        <title>Complete genome of nocamycin-producing strain Saccharothrix syringae NRRL B-16468 reveals the biosynthetic potential for secondary metabolites.</title>
        <authorList>
            <person name="Mo X."/>
            <person name="Yang S."/>
        </authorList>
    </citation>
    <scope>NUCLEOTIDE SEQUENCE [LARGE SCALE GENOMIC DNA]</scope>
    <source>
        <strain evidence="3">ATCC 51364 / DSM 43886 / JCM 6844 / KCTC 9398 / NBRC 14523 / NRRL B-16468 / INA 2240</strain>
    </source>
</reference>
<proteinExistence type="predicted"/>
<dbReference type="OrthoDB" id="5383213at2"/>
<accession>A0A5Q0GVE3</accession>
<dbReference type="Pfam" id="PF03995">
    <property type="entry name" value="Inhibitor_I36"/>
    <property type="match status" value="1"/>
</dbReference>